<dbReference type="Gene3D" id="1.10.132.30">
    <property type="match status" value="1"/>
</dbReference>
<comment type="similarity">
    <text evidence="1">Belongs to the RNA polymerase beta' chain family.</text>
</comment>
<dbReference type="InterPro" id="IPR015700">
    <property type="entry name" value="RPC1"/>
</dbReference>
<organism evidence="11 12">
    <name type="scientific">Hucho hucho</name>
    <name type="common">huchen</name>
    <dbReference type="NCBI Taxonomy" id="62062"/>
    <lineage>
        <taxon>Eukaryota</taxon>
        <taxon>Metazoa</taxon>
        <taxon>Chordata</taxon>
        <taxon>Craniata</taxon>
        <taxon>Vertebrata</taxon>
        <taxon>Euteleostomi</taxon>
        <taxon>Actinopterygii</taxon>
        <taxon>Neopterygii</taxon>
        <taxon>Teleostei</taxon>
        <taxon>Protacanthopterygii</taxon>
        <taxon>Salmoniformes</taxon>
        <taxon>Salmonidae</taxon>
        <taxon>Salmoninae</taxon>
        <taxon>Hucho</taxon>
    </lineage>
</organism>
<evidence type="ECO:0000256" key="4">
    <source>
        <dbReference type="ARBA" id="ARBA00022679"/>
    </source>
</evidence>
<evidence type="ECO:0000259" key="10">
    <source>
        <dbReference type="Pfam" id="PF05000"/>
    </source>
</evidence>
<evidence type="ECO:0000256" key="3">
    <source>
        <dbReference type="ARBA" id="ARBA00022478"/>
    </source>
</evidence>
<name>A0A4W5JQN1_9TELE</name>
<evidence type="ECO:0000313" key="11">
    <source>
        <dbReference type="Ensembl" id="ENSHHUP00000005962.1"/>
    </source>
</evidence>
<evidence type="ECO:0000256" key="8">
    <source>
        <dbReference type="ARBA" id="ARBA00023163"/>
    </source>
</evidence>
<evidence type="ECO:0000256" key="6">
    <source>
        <dbReference type="ARBA" id="ARBA00022723"/>
    </source>
</evidence>
<dbReference type="GeneTree" id="ENSGT00930000151028"/>
<reference evidence="11" key="2">
    <citation type="submission" date="2025-08" db="UniProtKB">
        <authorList>
            <consortium name="Ensembl"/>
        </authorList>
    </citation>
    <scope>IDENTIFICATION</scope>
</reference>
<reference evidence="12" key="1">
    <citation type="submission" date="2018-06" db="EMBL/GenBank/DDBJ databases">
        <title>Genome assembly of Danube salmon.</title>
        <authorList>
            <person name="Macqueen D.J."/>
            <person name="Gundappa M.K."/>
        </authorList>
    </citation>
    <scope>NUCLEOTIDE SEQUENCE [LARGE SCALE GENOMIC DNA]</scope>
</reference>
<keyword evidence="5" id="KW-0548">Nucleotidyltransferase</keyword>
<reference evidence="11" key="3">
    <citation type="submission" date="2025-09" db="UniProtKB">
        <authorList>
            <consortium name="Ensembl"/>
        </authorList>
    </citation>
    <scope>IDENTIFICATION</scope>
</reference>
<feature type="domain" description="RNA polymerase Rpb1" evidence="9">
    <location>
        <begin position="3"/>
        <end position="112"/>
    </location>
</feature>
<dbReference type="Ensembl" id="ENSHHUT00000006145.1">
    <property type="protein sequence ID" value="ENSHHUP00000005962.1"/>
    <property type="gene ID" value="ENSHHUG00000003686.1"/>
</dbReference>
<dbReference type="AlphaFoldDB" id="A0A4W5JQN1"/>
<dbReference type="PANTHER" id="PTHR48446">
    <property type="entry name" value="DNA-DIRECTED RNA POLYMERASE SUBUNIT BETA' N-TERMINAL SECTION"/>
    <property type="match status" value="1"/>
</dbReference>
<dbReference type="GO" id="GO:0006351">
    <property type="term" value="P:DNA-templated transcription"/>
    <property type="evidence" value="ECO:0007669"/>
    <property type="project" value="InterPro"/>
</dbReference>
<dbReference type="SUPFAM" id="SSF64484">
    <property type="entry name" value="beta and beta-prime subunits of DNA dependent RNA-polymerase"/>
    <property type="match status" value="1"/>
</dbReference>
<proteinExistence type="inferred from homology"/>
<keyword evidence="8" id="KW-0804">Transcription</keyword>
<keyword evidence="12" id="KW-1185">Reference proteome</keyword>
<protein>
    <recommendedName>
        <fullName evidence="2">DNA-directed RNA polymerase</fullName>
        <ecNumber evidence="2">2.7.7.6</ecNumber>
    </recommendedName>
</protein>
<accession>A0A4W5JQN1</accession>
<sequence length="223" mass="24529">MTLWTGKQIFGLILKPSKACPVKANLRTKGKQYSGKGEDLCSNDSFVVIQNSELMCGTMDKGTLGSGSKKNIFYILLRDWGQLEAANAMSRLARLAPTYLSNRGFSIGIGDVTPGQGLLKAKQDLLDGGYAKCDEYIEALKTGKLQQQPGCTAEETLEALILKELSVIRDHAGSACLRELDKTNSPLIMALCGSKGRSTNQPRRFKCCLYHTRCHTRCHTHIR</sequence>
<evidence type="ECO:0000256" key="1">
    <source>
        <dbReference type="ARBA" id="ARBA00006460"/>
    </source>
</evidence>
<keyword evidence="6" id="KW-0479">Metal-binding</keyword>
<dbReference type="Pfam" id="PF04983">
    <property type="entry name" value="RNA_pol_Rpb1_3"/>
    <property type="match status" value="1"/>
</dbReference>
<dbReference type="InterPro" id="IPR007083">
    <property type="entry name" value="RNA_pol_Rpb1_4"/>
</dbReference>
<dbReference type="PANTHER" id="PTHR48446:SF1">
    <property type="entry name" value="DNA-DIRECTED RNA POLYMERASE SUBUNIT BETA' N-TERMINAL SECTION"/>
    <property type="match status" value="1"/>
</dbReference>
<feature type="domain" description="RNA polymerase Rpb1" evidence="10">
    <location>
        <begin position="141"/>
        <end position="200"/>
    </location>
</feature>
<dbReference type="GO" id="GO:0003677">
    <property type="term" value="F:DNA binding"/>
    <property type="evidence" value="ECO:0007669"/>
    <property type="project" value="InterPro"/>
</dbReference>
<dbReference type="GO" id="GO:0003899">
    <property type="term" value="F:DNA-directed RNA polymerase activity"/>
    <property type="evidence" value="ECO:0007669"/>
    <property type="project" value="UniProtKB-EC"/>
</dbReference>
<dbReference type="EC" id="2.7.7.6" evidence="2"/>
<keyword evidence="4" id="KW-0808">Transferase</keyword>
<evidence type="ECO:0000256" key="7">
    <source>
        <dbReference type="ARBA" id="ARBA00022833"/>
    </source>
</evidence>
<dbReference type="Gene3D" id="1.10.274.100">
    <property type="entry name" value="RNA polymerase Rpb1, domain 3"/>
    <property type="match status" value="1"/>
</dbReference>
<keyword evidence="3" id="KW-0240">DNA-directed RNA polymerase</keyword>
<keyword evidence="7" id="KW-0862">Zinc</keyword>
<dbReference type="GO" id="GO:0046872">
    <property type="term" value="F:metal ion binding"/>
    <property type="evidence" value="ECO:0007669"/>
    <property type="project" value="UniProtKB-KW"/>
</dbReference>
<evidence type="ECO:0000256" key="2">
    <source>
        <dbReference type="ARBA" id="ARBA00012418"/>
    </source>
</evidence>
<dbReference type="Pfam" id="PF05000">
    <property type="entry name" value="RNA_pol_Rpb1_4"/>
    <property type="match status" value="1"/>
</dbReference>
<evidence type="ECO:0000313" key="12">
    <source>
        <dbReference type="Proteomes" id="UP000314982"/>
    </source>
</evidence>
<dbReference type="STRING" id="62062.ENSHHUP00000005962"/>
<dbReference type="InterPro" id="IPR007066">
    <property type="entry name" value="RNA_pol_Rpb1_3"/>
</dbReference>
<dbReference type="Proteomes" id="UP000314982">
    <property type="component" value="Unassembled WGS sequence"/>
</dbReference>
<dbReference type="InterPro" id="IPR038120">
    <property type="entry name" value="Rpb1_funnel_sf"/>
</dbReference>
<dbReference type="GO" id="GO:0000428">
    <property type="term" value="C:DNA-directed RNA polymerase complex"/>
    <property type="evidence" value="ECO:0007669"/>
    <property type="project" value="UniProtKB-KW"/>
</dbReference>
<dbReference type="InterPro" id="IPR042102">
    <property type="entry name" value="RNA_pol_Rpb1_3_sf"/>
</dbReference>
<evidence type="ECO:0000259" key="9">
    <source>
        <dbReference type="Pfam" id="PF04983"/>
    </source>
</evidence>
<evidence type="ECO:0000256" key="5">
    <source>
        <dbReference type="ARBA" id="ARBA00022695"/>
    </source>
</evidence>